<keyword evidence="1 3" id="KW-0378">Hydrolase</keyword>
<dbReference type="Gene3D" id="3.40.50.1820">
    <property type="entry name" value="alpha/beta hydrolase"/>
    <property type="match status" value="1"/>
</dbReference>
<dbReference type="PRINTS" id="PR00111">
    <property type="entry name" value="ABHYDROLASE"/>
</dbReference>
<evidence type="ECO:0000259" key="2">
    <source>
        <dbReference type="Pfam" id="PF00561"/>
    </source>
</evidence>
<feature type="domain" description="AB hydrolase-1" evidence="2">
    <location>
        <begin position="21"/>
        <end position="236"/>
    </location>
</feature>
<proteinExistence type="predicted"/>
<dbReference type="SUPFAM" id="SSF53474">
    <property type="entry name" value="alpha/beta-Hydrolases"/>
    <property type="match status" value="1"/>
</dbReference>
<dbReference type="Pfam" id="PF00561">
    <property type="entry name" value="Abhydrolase_1"/>
    <property type="match status" value="1"/>
</dbReference>
<dbReference type="InterPro" id="IPR029058">
    <property type="entry name" value="AB_hydrolase_fold"/>
</dbReference>
<dbReference type="PANTHER" id="PTHR43798:SF31">
    <property type="entry name" value="AB HYDROLASE SUPERFAMILY PROTEIN YCLE"/>
    <property type="match status" value="1"/>
</dbReference>
<name>A0ABX7S8Z8_9BACT</name>
<keyword evidence="4" id="KW-1185">Reference proteome</keyword>
<protein>
    <submittedName>
        <fullName evidence="3">Alpha/beta hydrolase</fullName>
    </submittedName>
</protein>
<evidence type="ECO:0000313" key="4">
    <source>
        <dbReference type="Proteomes" id="UP000671862"/>
    </source>
</evidence>
<evidence type="ECO:0000256" key="1">
    <source>
        <dbReference type="ARBA" id="ARBA00022801"/>
    </source>
</evidence>
<dbReference type="InterPro" id="IPR050266">
    <property type="entry name" value="AB_hydrolase_sf"/>
</dbReference>
<organism evidence="3 4">
    <name type="scientific">Thermosipho ferrireducens</name>
    <dbReference type="NCBI Taxonomy" id="2571116"/>
    <lineage>
        <taxon>Bacteria</taxon>
        <taxon>Thermotogati</taxon>
        <taxon>Thermotogota</taxon>
        <taxon>Thermotogae</taxon>
        <taxon>Thermotogales</taxon>
        <taxon>Fervidobacteriaceae</taxon>
        <taxon>Thermosipho</taxon>
    </lineage>
</organism>
<dbReference type="InterPro" id="IPR000073">
    <property type="entry name" value="AB_hydrolase_1"/>
</dbReference>
<evidence type="ECO:0000313" key="3">
    <source>
        <dbReference type="EMBL" id="QTA38346.1"/>
    </source>
</evidence>
<gene>
    <name evidence="3" type="ORF">JYK00_02090</name>
</gene>
<sequence length="255" mass="28864">MIINFSDVSINYEEIGEGEKIVFLHGWGGDLKSFLPVARQLPYKSYLIDLPGFGQSLPPKIPWSTKEYARAIINFVEALGLSKVTLVGHSFGGKIALEVAFEKPDWLSSLILVSSAGLRLKKNISKQVREKTYKTLKNILYIFPENYRRRLLEKLRRLFGSQDYKNASGVMRKILVKSVNDDLSGNLGLIDIPTLLLWGENDTVVPPEIGSEFNNKIKNSKLVLLKNAGHFPHLENMVSFLEELKVFLSEVYNHV</sequence>
<accession>A0ABX7S8Z8</accession>
<dbReference type="GO" id="GO:0016787">
    <property type="term" value="F:hydrolase activity"/>
    <property type="evidence" value="ECO:0007669"/>
    <property type="project" value="UniProtKB-KW"/>
</dbReference>
<dbReference type="EMBL" id="CP071446">
    <property type="protein sequence ID" value="QTA38346.1"/>
    <property type="molecule type" value="Genomic_DNA"/>
</dbReference>
<reference evidence="3 4" key="1">
    <citation type="submission" date="2021-03" db="EMBL/GenBank/DDBJ databases">
        <title>Thermosipho ferrireducens sp.nov., an anaerobic thermophilic iron-reducing bacterium isolated from a deep-sea hydrothermal sulfide deposits.</title>
        <authorList>
            <person name="Zeng X."/>
            <person name="Chen Y."/>
            <person name="Shao Z."/>
        </authorList>
    </citation>
    <scope>NUCLEOTIDE SEQUENCE [LARGE SCALE GENOMIC DNA]</scope>
    <source>
        <strain evidence="3 4">JL129W03</strain>
    </source>
</reference>
<dbReference type="PANTHER" id="PTHR43798">
    <property type="entry name" value="MONOACYLGLYCEROL LIPASE"/>
    <property type="match status" value="1"/>
</dbReference>
<dbReference type="Proteomes" id="UP000671862">
    <property type="component" value="Chromosome"/>
</dbReference>
<dbReference type="RefSeq" id="WP_207567065.1">
    <property type="nucleotide sequence ID" value="NZ_CP071446.1"/>
</dbReference>